<reference evidence="2" key="1">
    <citation type="submission" date="2020-08" db="EMBL/GenBank/DDBJ databases">
        <title>Multicomponent nature underlies the extraordinary mechanical properties of spider dragline silk.</title>
        <authorList>
            <person name="Kono N."/>
            <person name="Nakamura H."/>
            <person name="Mori M."/>
            <person name="Yoshida Y."/>
            <person name="Ohtoshi R."/>
            <person name="Malay A.D."/>
            <person name="Moran D.A.P."/>
            <person name="Tomita M."/>
            <person name="Numata K."/>
            <person name="Arakawa K."/>
        </authorList>
    </citation>
    <scope>NUCLEOTIDE SEQUENCE</scope>
</reference>
<proteinExistence type="predicted"/>
<dbReference type="EMBL" id="BMAW01102198">
    <property type="protein sequence ID" value="GFT03145.1"/>
    <property type="molecule type" value="Genomic_DNA"/>
</dbReference>
<evidence type="ECO:0000313" key="2">
    <source>
        <dbReference type="EMBL" id="GFT03145.1"/>
    </source>
</evidence>
<protein>
    <submittedName>
        <fullName evidence="2">Uncharacterized protein</fullName>
    </submittedName>
</protein>
<feature type="region of interest" description="Disordered" evidence="1">
    <location>
        <begin position="15"/>
        <end position="45"/>
    </location>
</feature>
<accession>A0A8X6NAS1</accession>
<gene>
    <name evidence="2" type="ORF">NPIL_305421</name>
</gene>
<evidence type="ECO:0000256" key="1">
    <source>
        <dbReference type="SAM" id="MobiDB-lite"/>
    </source>
</evidence>
<keyword evidence="3" id="KW-1185">Reference proteome</keyword>
<sequence length="159" mass="17975">MPSLRHFWNPKRLAPSTENSLTLGQPSEPHTPANRISLSPTPTEHNHHLLPTSDVRFLLSYSPAESLPPFTLSSYKGILFYHWLLTSLTPASLPLVYKQNSIYIKLTPKFTSMIKAGGELCHIGAHRSFKYSLNVTKITLRNTQKQRNSNLLTISHMVL</sequence>
<organism evidence="2 3">
    <name type="scientific">Nephila pilipes</name>
    <name type="common">Giant wood spider</name>
    <name type="synonym">Nephila maculata</name>
    <dbReference type="NCBI Taxonomy" id="299642"/>
    <lineage>
        <taxon>Eukaryota</taxon>
        <taxon>Metazoa</taxon>
        <taxon>Ecdysozoa</taxon>
        <taxon>Arthropoda</taxon>
        <taxon>Chelicerata</taxon>
        <taxon>Arachnida</taxon>
        <taxon>Araneae</taxon>
        <taxon>Araneomorphae</taxon>
        <taxon>Entelegynae</taxon>
        <taxon>Araneoidea</taxon>
        <taxon>Nephilidae</taxon>
        <taxon>Nephila</taxon>
    </lineage>
</organism>
<evidence type="ECO:0000313" key="3">
    <source>
        <dbReference type="Proteomes" id="UP000887013"/>
    </source>
</evidence>
<dbReference type="AlphaFoldDB" id="A0A8X6NAS1"/>
<feature type="compositionally biased region" description="Polar residues" evidence="1">
    <location>
        <begin position="16"/>
        <end position="25"/>
    </location>
</feature>
<dbReference type="Proteomes" id="UP000887013">
    <property type="component" value="Unassembled WGS sequence"/>
</dbReference>
<name>A0A8X6NAS1_NEPPI</name>
<feature type="compositionally biased region" description="Polar residues" evidence="1">
    <location>
        <begin position="34"/>
        <end position="43"/>
    </location>
</feature>
<comment type="caution">
    <text evidence="2">The sequence shown here is derived from an EMBL/GenBank/DDBJ whole genome shotgun (WGS) entry which is preliminary data.</text>
</comment>